<organism evidence="2 3">
    <name type="scientific">Pseudonocardia kunmingensis</name>
    <dbReference type="NCBI Taxonomy" id="630975"/>
    <lineage>
        <taxon>Bacteria</taxon>
        <taxon>Bacillati</taxon>
        <taxon>Actinomycetota</taxon>
        <taxon>Actinomycetes</taxon>
        <taxon>Pseudonocardiales</taxon>
        <taxon>Pseudonocardiaceae</taxon>
        <taxon>Pseudonocardia</taxon>
    </lineage>
</organism>
<dbReference type="InterPro" id="IPR036412">
    <property type="entry name" value="HAD-like_sf"/>
</dbReference>
<dbReference type="Proteomes" id="UP000315677">
    <property type="component" value="Unassembled WGS sequence"/>
</dbReference>
<dbReference type="AlphaFoldDB" id="A0A543E1A5"/>
<evidence type="ECO:0000256" key="1">
    <source>
        <dbReference type="ARBA" id="ARBA00022801"/>
    </source>
</evidence>
<dbReference type="Pfam" id="PF00702">
    <property type="entry name" value="Hydrolase"/>
    <property type="match status" value="1"/>
</dbReference>
<dbReference type="SUPFAM" id="SSF56784">
    <property type="entry name" value="HAD-like"/>
    <property type="match status" value="1"/>
</dbReference>
<dbReference type="PANTHER" id="PTHR43316">
    <property type="entry name" value="HYDROLASE, HALOACID DELAHOGENASE-RELATED"/>
    <property type="match status" value="1"/>
</dbReference>
<dbReference type="EMBL" id="VFPA01000001">
    <property type="protein sequence ID" value="TQM15370.1"/>
    <property type="molecule type" value="Genomic_DNA"/>
</dbReference>
<sequence length="240" mass="26313">MIEAVIFDWGGTLSPWKTMDNLAGWRLFADVVHAGDTERAAALADALLAAEDARWATAREEHRAFTVAQVLADAAAHHPAEVAADVHEAALEAHRAYWTGQLPTDPEAGPMLTTLRERGLRLGVLSSTSWPREWHEDRFREDGVLDLFDACVWSSDLEWTKPHPSAFRAAMDAIGVTDPTRCVYVGDRPYDDISGAKGVGMRAVLVPHSDIPAVQRVPVDVHPDAVLDRLADLPDLIAAW</sequence>
<name>A0A543E1A5_9PSEU</name>
<dbReference type="OrthoDB" id="9810501at2"/>
<dbReference type="NCBIfam" id="TIGR01549">
    <property type="entry name" value="HAD-SF-IA-v1"/>
    <property type="match status" value="1"/>
</dbReference>
<dbReference type="NCBIfam" id="TIGR01509">
    <property type="entry name" value="HAD-SF-IA-v3"/>
    <property type="match status" value="1"/>
</dbReference>
<dbReference type="GO" id="GO:0016787">
    <property type="term" value="F:hydrolase activity"/>
    <property type="evidence" value="ECO:0007669"/>
    <property type="project" value="UniProtKB-KW"/>
</dbReference>
<comment type="caution">
    <text evidence="2">The sequence shown here is derived from an EMBL/GenBank/DDBJ whole genome shotgun (WGS) entry which is preliminary data.</text>
</comment>
<accession>A0A543E1A5</accession>
<dbReference type="PANTHER" id="PTHR43316:SF3">
    <property type="entry name" value="HALOACID DEHALOGENASE, TYPE II (AFU_ORTHOLOGUE AFUA_2G07750)-RELATED"/>
    <property type="match status" value="1"/>
</dbReference>
<dbReference type="InterPro" id="IPR006439">
    <property type="entry name" value="HAD-SF_hydro_IA"/>
</dbReference>
<dbReference type="SFLD" id="SFLDS00003">
    <property type="entry name" value="Haloacid_Dehalogenase"/>
    <property type="match status" value="1"/>
</dbReference>
<dbReference type="RefSeq" id="WP_142051078.1">
    <property type="nucleotide sequence ID" value="NZ_VFPA01000001.1"/>
</dbReference>
<gene>
    <name evidence="2" type="ORF">FB558_2154</name>
</gene>
<evidence type="ECO:0000313" key="3">
    <source>
        <dbReference type="Proteomes" id="UP000315677"/>
    </source>
</evidence>
<dbReference type="InterPro" id="IPR051540">
    <property type="entry name" value="S-2-haloacid_dehalogenase"/>
</dbReference>
<dbReference type="Gene3D" id="3.40.50.1000">
    <property type="entry name" value="HAD superfamily/HAD-like"/>
    <property type="match status" value="1"/>
</dbReference>
<dbReference type="InterPro" id="IPR023214">
    <property type="entry name" value="HAD_sf"/>
</dbReference>
<proteinExistence type="predicted"/>
<keyword evidence="3" id="KW-1185">Reference proteome</keyword>
<reference evidence="2 3" key="1">
    <citation type="submission" date="2019-06" db="EMBL/GenBank/DDBJ databases">
        <title>Sequencing the genomes of 1000 actinobacteria strains.</title>
        <authorList>
            <person name="Klenk H.-P."/>
        </authorList>
    </citation>
    <scope>NUCLEOTIDE SEQUENCE [LARGE SCALE GENOMIC DNA]</scope>
    <source>
        <strain evidence="2 3">DSM 45301</strain>
    </source>
</reference>
<protein>
    <submittedName>
        <fullName evidence="2">Putative hydrolase of the HAD superfamily</fullName>
    </submittedName>
</protein>
<evidence type="ECO:0000313" key="2">
    <source>
        <dbReference type="EMBL" id="TQM15370.1"/>
    </source>
</evidence>
<dbReference type="PRINTS" id="PR00413">
    <property type="entry name" value="HADHALOGNASE"/>
</dbReference>
<dbReference type="SFLD" id="SFLDG01129">
    <property type="entry name" value="C1.5:_HAD__Beta-PGM__Phosphata"/>
    <property type="match status" value="1"/>
</dbReference>
<keyword evidence="1 2" id="KW-0378">Hydrolase</keyword>